<evidence type="ECO:0000313" key="2">
    <source>
        <dbReference type="Proteomes" id="UP001212498"/>
    </source>
</evidence>
<name>A0ABT4SZL1_9ACTN</name>
<dbReference type="EMBL" id="JAPNUD010000047">
    <property type="protein sequence ID" value="MDA0642687.1"/>
    <property type="molecule type" value="Genomic_DNA"/>
</dbReference>
<dbReference type="RefSeq" id="WP_271277164.1">
    <property type="nucleotide sequence ID" value="NZ_JAPNUD010000047.1"/>
</dbReference>
<gene>
    <name evidence="1" type="ORF">OUY24_18830</name>
</gene>
<evidence type="ECO:0000313" key="1">
    <source>
        <dbReference type="EMBL" id="MDA0642687.1"/>
    </source>
</evidence>
<accession>A0ABT4SZL1</accession>
<dbReference type="Proteomes" id="UP001212498">
    <property type="component" value="Unassembled WGS sequence"/>
</dbReference>
<reference evidence="1 2" key="1">
    <citation type="submission" date="2022-11" db="EMBL/GenBank/DDBJ databases">
        <title>Nonomuraea corallina sp. nov., a new species of the genus Nonomuraea isolated from sea side sediment in Thai sea.</title>
        <authorList>
            <person name="Ngamcharungchit C."/>
            <person name="Matsumoto A."/>
            <person name="Suriyachadkun C."/>
            <person name="Panbangred W."/>
            <person name="Inahashi Y."/>
            <person name="Intra B."/>
        </authorList>
    </citation>
    <scope>NUCLEOTIDE SEQUENCE [LARGE SCALE GENOMIC DNA]</scope>
    <source>
        <strain evidence="1 2">DSM 43553</strain>
    </source>
</reference>
<evidence type="ECO:0008006" key="3">
    <source>
        <dbReference type="Google" id="ProtNLM"/>
    </source>
</evidence>
<protein>
    <recommendedName>
        <fullName evidence="3">Prenyltransferase</fullName>
    </recommendedName>
</protein>
<proteinExistence type="predicted"/>
<feature type="non-terminal residue" evidence="1">
    <location>
        <position position="1"/>
    </location>
</feature>
<keyword evidence="2" id="KW-1185">Reference proteome</keyword>
<organism evidence="1 2">
    <name type="scientific">Nonomuraea ferruginea</name>
    <dbReference type="NCBI Taxonomy" id="46174"/>
    <lineage>
        <taxon>Bacteria</taxon>
        <taxon>Bacillati</taxon>
        <taxon>Actinomycetota</taxon>
        <taxon>Actinomycetes</taxon>
        <taxon>Streptosporangiales</taxon>
        <taxon>Streptosporangiaceae</taxon>
        <taxon>Nonomuraea</taxon>
    </lineage>
</organism>
<comment type="caution">
    <text evidence="1">The sequence shown here is derived from an EMBL/GenBank/DDBJ whole genome shotgun (WGS) entry which is preliminary data.</text>
</comment>
<sequence>PVQAGLRTLPDPENVRRAVRLSILGLIPLQAAAVAGGGRFATAGALLCSLPVGRWLSSRLATS</sequence>